<protein>
    <recommendedName>
        <fullName evidence="4">Homeobox domain-containing protein</fullName>
    </recommendedName>
</protein>
<organism evidence="2 3">
    <name type="scientific">Ridgeia piscesae</name>
    <name type="common">Tubeworm</name>
    <dbReference type="NCBI Taxonomy" id="27915"/>
    <lineage>
        <taxon>Eukaryota</taxon>
        <taxon>Metazoa</taxon>
        <taxon>Spiralia</taxon>
        <taxon>Lophotrochozoa</taxon>
        <taxon>Annelida</taxon>
        <taxon>Polychaeta</taxon>
        <taxon>Sedentaria</taxon>
        <taxon>Canalipalpata</taxon>
        <taxon>Sabellida</taxon>
        <taxon>Siboglinidae</taxon>
        <taxon>Ridgeia</taxon>
    </lineage>
</organism>
<keyword evidence="3" id="KW-1185">Reference proteome</keyword>
<reference evidence="2" key="1">
    <citation type="journal article" date="2023" name="Mol. Biol. Evol.">
        <title>Third-Generation Sequencing Reveals the Adaptive Role of the Epigenome in Three Deep-Sea Polychaetes.</title>
        <authorList>
            <person name="Perez M."/>
            <person name="Aroh O."/>
            <person name="Sun Y."/>
            <person name="Lan Y."/>
            <person name="Juniper S.K."/>
            <person name="Young C.R."/>
            <person name="Angers B."/>
            <person name="Qian P.Y."/>
        </authorList>
    </citation>
    <scope>NUCLEOTIDE SEQUENCE</scope>
    <source>
        <strain evidence="2">R07B-5</strain>
    </source>
</reference>
<gene>
    <name evidence="2" type="ORF">NP493_430g04015</name>
</gene>
<dbReference type="EMBL" id="JAODUO010000430">
    <property type="protein sequence ID" value="KAK2180718.1"/>
    <property type="molecule type" value="Genomic_DNA"/>
</dbReference>
<dbReference type="Proteomes" id="UP001209878">
    <property type="component" value="Unassembled WGS sequence"/>
</dbReference>
<dbReference type="AlphaFoldDB" id="A0AAD9L1K5"/>
<feature type="compositionally biased region" description="Acidic residues" evidence="1">
    <location>
        <begin position="14"/>
        <end position="36"/>
    </location>
</feature>
<sequence>MMTSSEIRRHTNSVEDEAVDEDDVDIDVTGDGDSSGEDAISRLSSSDGCIGNDDEGDTCDVRLSPPTPPFLSPTSTDIDLDSDVFNSCKKQRRNRTTFSSEQLRELEARLKAVGATREAAGKHSTKFANSREPGAMAIAAN</sequence>
<evidence type="ECO:0000256" key="1">
    <source>
        <dbReference type="SAM" id="MobiDB-lite"/>
    </source>
</evidence>
<feature type="region of interest" description="Disordered" evidence="1">
    <location>
        <begin position="1"/>
        <end position="78"/>
    </location>
</feature>
<comment type="caution">
    <text evidence="2">The sequence shown here is derived from an EMBL/GenBank/DDBJ whole genome shotgun (WGS) entry which is preliminary data.</text>
</comment>
<evidence type="ECO:0000313" key="2">
    <source>
        <dbReference type="EMBL" id="KAK2180718.1"/>
    </source>
</evidence>
<name>A0AAD9L1K5_RIDPI</name>
<evidence type="ECO:0008006" key="4">
    <source>
        <dbReference type="Google" id="ProtNLM"/>
    </source>
</evidence>
<proteinExistence type="predicted"/>
<feature type="compositionally biased region" description="Basic and acidic residues" evidence="1">
    <location>
        <begin position="1"/>
        <end position="13"/>
    </location>
</feature>
<feature type="region of interest" description="Disordered" evidence="1">
    <location>
        <begin position="114"/>
        <end position="141"/>
    </location>
</feature>
<accession>A0AAD9L1K5</accession>
<evidence type="ECO:0000313" key="3">
    <source>
        <dbReference type="Proteomes" id="UP001209878"/>
    </source>
</evidence>